<keyword evidence="1" id="KW-0175">Coiled coil</keyword>
<feature type="coiled-coil region" evidence="1">
    <location>
        <begin position="90"/>
        <end position="134"/>
    </location>
</feature>
<accession>A0A146KGU2</accession>
<proteinExistence type="predicted"/>
<feature type="non-terminal residue" evidence="3">
    <location>
        <position position="755"/>
    </location>
</feature>
<name>A0A146KGU2_9EUKA</name>
<evidence type="ECO:0000256" key="2">
    <source>
        <dbReference type="SAM" id="MobiDB-lite"/>
    </source>
</evidence>
<evidence type="ECO:0000256" key="1">
    <source>
        <dbReference type="SAM" id="Coils"/>
    </source>
</evidence>
<gene>
    <name evidence="3" type="ORF">TPC1_11233</name>
</gene>
<dbReference type="AlphaFoldDB" id="A0A146KGU2"/>
<reference evidence="3" key="1">
    <citation type="submission" date="2015-07" db="EMBL/GenBank/DDBJ databases">
        <title>Adaptation to a free-living lifestyle via gene acquisitions in the diplomonad Trepomonas sp. PC1.</title>
        <authorList>
            <person name="Xu F."/>
            <person name="Jerlstrom-Hultqvist J."/>
            <person name="Kolisko M."/>
            <person name="Simpson A.G.B."/>
            <person name="Roger A.J."/>
            <person name="Svard S.G."/>
            <person name="Andersson J.O."/>
        </authorList>
    </citation>
    <scope>NUCLEOTIDE SEQUENCE</scope>
    <source>
        <strain evidence="3">PC1</strain>
    </source>
</reference>
<sequence length="755" mass="89364">DDIDLEQQKIGALANWKQIIHDIEKKFREDFDKKKIYVMFEAKLNCDAKTDHLFPKSVLPLFDDLISRTFKDFQKLSMLFLQQYLFQTSKSVEREELDQLSREISLLYEQLQKEKKQNQILEDSQTQIQKENEEQKMSLKQYIVILQEQLHMAKSGVQVYQQDFKQTFAKDDNPNPMKAINQKLQLLKQENEKLKKDQQTDSFTIDRLQKRIQLLQKEQIKPEMPSQSVQTTAEYRDDAFIKIIIEKELEKAKIDFSVEFGILQNQLNEANHQQNELKQQIKQSQLKISEKENAIQIYQQQIQQLERDILQLKISQPAAVQNNVDDGFSDLKFQQERKQFEDKIQLVMEQYDRVNEQLNSAQQGFEIYKQNSQQELKQLEEQYQKKENRILDELKQEQNKYTEVADKLSRLESQKMALMSQLKKIKAQVPSINISGISADFSSMNQSFDEPKSNKLKSMSKLIPQPTSSPVKMDSIREIQDPKIYPSMQFDDENEQLQELFGLKFDTLMNIDDVLKHNNITTEQAKQIKQFISDIHKPKQPKQKIIPQQLAVISPKQPNHIQNQNEKEKTQVIIEHQKMEQDIRLVDELQKVVQNTYEFNHFQQQADEYMEPGYSFTINGQFLQLKMDQLLHQQLNIKQKTFTNFMDSVYKTVAGEDTFQKLYNLSIQLRRQQKQRIKQFEEMGYKQFLQQVNSVSSEVFANKFYYEMQLQQVGEVQKKAFKGRTNTSQISKRIGELNGYTNKTINQFLVKNIKE</sequence>
<organism evidence="3">
    <name type="scientific">Trepomonas sp. PC1</name>
    <dbReference type="NCBI Taxonomy" id="1076344"/>
    <lineage>
        <taxon>Eukaryota</taxon>
        <taxon>Metamonada</taxon>
        <taxon>Diplomonadida</taxon>
        <taxon>Hexamitidae</taxon>
        <taxon>Hexamitinae</taxon>
        <taxon>Trepomonas</taxon>
    </lineage>
</organism>
<feature type="coiled-coil region" evidence="1">
    <location>
        <begin position="260"/>
        <end position="428"/>
    </location>
</feature>
<evidence type="ECO:0000313" key="3">
    <source>
        <dbReference type="EMBL" id="JAP95687.1"/>
    </source>
</evidence>
<feature type="non-terminal residue" evidence="3">
    <location>
        <position position="1"/>
    </location>
</feature>
<protein>
    <submittedName>
        <fullName evidence="3">Uncharacterized protein</fullName>
    </submittedName>
</protein>
<dbReference type="EMBL" id="GDID01000919">
    <property type="protein sequence ID" value="JAP95687.1"/>
    <property type="molecule type" value="Transcribed_RNA"/>
</dbReference>
<feature type="region of interest" description="Disordered" evidence="2">
    <location>
        <begin position="445"/>
        <end position="472"/>
    </location>
</feature>